<protein>
    <submittedName>
        <fullName evidence="1">Uncharacterized protein</fullName>
    </submittedName>
</protein>
<accession>A0AAD4ZH58</accession>
<evidence type="ECO:0000313" key="2">
    <source>
        <dbReference type="Proteomes" id="UP001054821"/>
    </source>
</evidence>
<dbReference type="AlphaFoldDB" id="A0AAD4ZH58"/>
<comment type="caution">
    <text evidence="1">The sequence shown here is derived from an EMBL/GenBank/DDBJ whole genome shotgun (WGS) entry which is preliminary data.</text>
</comment>
<organism evidence="1 2">
    <name type="scientific">Prunus dulcis</name>
    <name type="common">Almond</name>
    <name type="synonym">Amygdalus dulcis</name>
    <dbReference type="NCBI Taxonomy" id="3755"/>
    <lineage>
        <taxon>Eukaryota</taxon>
        <taxon>Viridiplantae</taxon>
        <taxon>Streptophyta</taxon>
        <taxon>Embryophyta</taxon>
        <taxon>Tracheophyta</taxon>
        <taxon>Spermatophyta</taxon>
        <taxon>Magnoliopsida</taxon>
        <taxon>eudicotyledons</taxon>
        <taxon>Gunneridae</taxon>
        <taxon>Pentapetalae</taxon>
        <taxon>rosids</taxon>
        <taxon>fabids</taxon>
        <taxon>Rosales</taxon>
        <taxon>Rosaceae</taxon>
        <taxon>Amygdaloideae</taxon>
        <taxon>Amygdaleae</taxon>
        <taxon>Prunus</taxon>
    </lineage>
</organism>
<proteinExistence type="predicted"/>
<sequence>MSAPDFFIFLLLPVQHPPQGGHTLSISTISAGILPEKVKLENNDFLKKSKLKLSLTAASPKQDLSAPMADDNELELCVLQISSERLRGSS</sequence>
<reference evidence="1 2" key="1">
    <citation type="journal article" date="2022" name="G3 (Bethesda)">
        <title>Whole-genome sequence and methylome profiling of the almond [Prunus dulcis (Mill.) D.A. Webb] cultivar 'Nonpareil'.</title>
        <authorList>
            <person name="D'Amico-Willman K.M."/>
            <person name="Ouma W.Z."/>
            <person name="Meulia T."/>
            <person name="Sideli G.M."/>
            <person name="Gradziel T.M."/>
            <person name="Fresnedo-Ramirez J."/>
        </authorList>
    </citation>
    <scope>NUCLEOTIDE SEQUENCE [LARGE SCALE GENOMIC DNA]</scope>
    <source>
        <strain evidence="1">Clone GOH B32 T37-40</strain>
    </source>
</reference>
<name>A0AAD4ZH58_PRUDU</name>
<evidence type="ECO:0000313" key="1">
    <source>
        <dbReference type="EMBL" id="KAI5345730.1"/>
    </source>
</evidence>
<dbReference type="EMBL" id="JAJFAZ020000002">
    <property type="protein sequence ID" value="KAI5345730.1"/>
    <property type="molecule type" value="Genomic_DNA"/>
</dbReference>
<dbReference type="Proteomes" id="UP001054821">
    <property type="component" value="Chromosome 2"/>
</dbReference>
<gene>
    <name evidence="1" type="ORF">L3X38_013607</name>
</gene>
<keyword evidence="2" id="KW-1185">Reference proteome</keyword>